<accession>A0ABW2CDN1</accession>
<dbReference type="Proteomes" id="UP001596380">
    <property type="component" value="Unassembled WGS sequence"/>
</dbReference>
<evidence type="ECO:0000256" key="3">
    <source>
        <dbReference type="ARBA" id="ARBA00023125"/>
    </source>
</evidence>
<feature type="domain" description="HTH lysR-type" evidence="5">
    <location>
        <begin position="1"/>
        <end position="60"/>
    </location>
</feature>
<keyword evidence="4" id="KW-0804">Transcription</keyword>
<evidence type="ECO:0000256" key="2">
    <source>
        <dbReference type="ARBA" id="ARBA00023015"/>
    </source>
</evidence>
<dbReference type="RefSeq" id="WP_160823789.1">
    <property type="nucleotide sequence ID" value="NZ_JBHSXS010000002.1"/>
</dbReference>
<dbReference type="Pfam" id="PF00126">
    <property type="entry name" value="HTH_1"/>
    <property type="match status" value="1"/>
</dbReference>
<keyword evidence="7" id="KW-1185">Reference proteome</keyword>
<dbReference type="PROSITE" id="PS50931">
    <property type="entry name" value="HTH_LYSR"/>
    <property type="match status" value="1"/>
</dbReference>
<dbReference type="PANTHER" id="PTHR30346">
    <property type="entry name" value="TRANSCRIPTIONAL DUAL REGULATOR HCAR-RELATED"/>
    <property type="match status" value="1"/>
</dbReference>
<protein>
    <submittedName>
        <fullName evidence="6">LysR substrate-binding domain-containing protein</fullName>
    </submittedName>
</protein>
<name>A0ABW2CDN1_9ACTN</name>
<dbReference type="InterPro" id="IPR005119">
    <property type="entry name" value="LysR_subst-bd"/>
</dbReference>
<keyword evidence="3" id="KW-0238">DNA-binding</keyword>
<dbReference type="InterPro" id="IPR000847">
    <property type="entry name" value="LysR_HTH_N"/>
</dbReference>
<dbReference type="SUPFAM" id="SSF53850">
    <property type="entry name" value="Periplasmic binding protein-like II"/>
    <property type="match status" value="1"/>
</dbReference>
<dbReference type="Pfam" id="PF03466">
    <property type="entry name" value="LysR_substrate"/>
    <property type="match status" value="1"/>
</dbReference>
<dbReference type="Gene3D" id="3.40.190.10">
    <property type="entry name" value="Periplasmic binding protein-like II"/>
    <property type="match status" value="2"/>
</dbReference>
<evidence type="ECO:0000259" key="5">
    <source>
        <dbReference type="PROSITE" id="PS50931"/>
    </source>
</evidence>
<keyword evidence="2" id="KW-0805">Transcription regulation</keyword>
<evidence type="ECO:0000313" key="6">
    <source>
        <dbReference type="EMBL" id="MFC6879098.1"/>
    </source>
</evidence>
<sequence>MDLGPQHLRMIVAVSETGSIGKAAARLDLTQPAVSTMLRRVEKHLGVRLFVRSPSGVALTPIGAEVATRAGAVLACIDDLNTTLAGSRAGGAARPLLRLGAQACPALTLLGEHLGTLAPETQIQLRVDQGAGRIPPLLASGALDVGFVQEPVGHAAEEPAGVERCVLIDREPLFVGMSSRDPLAARSTVDLADLADRDWVDDPADDGPFPAYFREVCRGAGFQPRVRFWSGDWQISSSIVRTGRAVGIYQPTALPREGVVFRRLTGDPLAQRVVLMWRPEARPVALRLRDSLTRIYLGLVRSNDVYAAWWDAHPAAHPGLPALALARSGEG</sequence>
<proteinExistence type="inferred from homology"/>
<dbReference type="PRINTS" id="PR00039">
    <property type="entry name" value="HTHLYSR"/>
</dbReference>
<comment type="similarity">
    <text evidence="1">Belongs to the LysR transcriptional regulatory family.</text>
</comment>
<dbReference type="PANTHER" id="PTHR30346:SF30">
    <property type="entry name" value="SMALL NEUTRAL PROTEASE REGULATORY PROTEIN"/>
    <property type="match status" value="1"/>
</dbReference>
<evidence type="ECO:0000313" key="7">
    <source>
        <dbReference type="Proteomes" id="UP001596380"/>
    </source>
</evidence>
<dbReference type="InterPro" id="IPR036388">
    <property type="entry name" value="WH-like_DNA-bd_sf"/>
</dbReference>
<gene>
    <name evidence="6" type="ORF">ACFQKB_04890</name>
</gene>
<dbReference type="SUPFAM" id="SSF46785">
    <property type="entry name" value="Winged helix' DNA-binding domain"/>
    <property type="match status" value="1"/>
</dbReference>
<reference evidence="7" key="1">
    <citation type="journal article" date="2019" name="Int. J. Syst. Evol. Microbiol.">
        <title>The Global Catalogue of Microorganisms (GCM) 10K type strain sequencing project: providing services to taxonomists for standard genome sequencing and annotation.</title>
        <authorList>
            <consortium name="The Broad Institute Genomics Platform"/>
            <consortium name="The Broad Institute Genome Sequencing Center for Infectious Disease"/>
            <person name="Wu L."/>
            <person name="Ma J."/>
        </authorList>
    </citation>
    <scope>NUCLEOTIDE SEQUENCE [LARGE SCALE GENOMIC DNA]</scope>
    <source>
        <strain evidence="7">JCM 3369</strain>
    </source>
</reference>
<dbReference type="CDD" id="cd08414">
    <property type="entry name" value="PBP2_LTTR_aromatics_like"/>
    <property type="match status" value="1"/>
</dbReference>
<evidence type="ECO:0000256" key="1">
    <source>
        <dbReference type="ARBA" id="ARBA00009437"/>
    </source>
</evidence>
<comment type="caution">
    <text evidence="6">The sequence shown here is derived from an EMBL/GenBank/DDBJ whole genome shotgun (WGS) entry which is preliminary data.</text>
</comment>
<organism evidence="6 7">
    <name type="scientific">Actinomadura yumaensis</name>
    <dbReference type="NCBI Taxonomy" id="111807"/>
    <lineage>
        <taxon>Bacteria</taxon>
        <taxon>Bacillati</taxon>
        <taxon>Actinomycetota</taxon>
        <taxon>Actinomycetes</taxon>
        <taxon>Streptosporangiales</taxon>
        <taxon>Thermomonosporaceae</taxon>
        <taxon>Actinomadura</taxon>
    </lineage>
</organism>
<evidence type="ECO:0000256" key="4">
    <source>
        <dbReference type="ARBA" id="ARBA00023163"/>
    </source>
</evidence>
<dbReference type="InterPro" id="IPR036390">
    <property type="entry name" value="WH_DNA-bd_sf"/>
</dbReference>
<dbReference type="EMBL" id="JBHSXS010000002">
    <property type="protein sequence ID" value="MFC6879098.1"/>
    <property type="molecule type" value="Genomic_DNA"/>
</dbReference>
<dbReference type="Gene3D" id="1.10.10.10">
    <property type="entry name" value="Winged helix-like DNA-binding domain superfamily/Winged helix DNA-binding domain"/>
    <property type="match status" value="1"/>
</dbReference>